<dbReference type="InterPro" id="IPR035906">
    <property type="entry name" value="MetI-like_sf"/>
</dbReference>
<evidence type="ECO:0000313" key="10">
    <source>
        <dbReference type="Proteomes" id="UP000198504"/>
    </source>
</evidence>
<dbReference type="OrthoDB" id="147688at2"/>
<reference evidence="10" key="1">
    <citation type="submission" date="2016-10" db="EMBL/GenBank/DDBJ databases">
        <authorList>
            <person name="Varghese N."/>
            <person name="Submissions S."/>
        </authorList>
    </citation>
    <scope>NUCLEOTIDE SEQUENCE [LARGE SCALE GENOMIC DNA]</scope>
    <source>
        <strain evidence="10">CGMCC 4.6856</strain>
    </source>
</reference>
<comment type="similarity">
    <text evidence="7">Belongs to the binding-protein-dependent transport system permease family.</text>
</comment>
<evidence type="ECO:0000256" key="3">
    <source>
        <dbReference type="ARBA" id="ARBA00022475"/>
    </source>
</evidence>
<feature type="domain" description="ABC transmembrane type-1" evidence="8">
    <location>
        <begin position="95"/>
        <end position="299"/>
    </location>
</feature>
<dbReference type="PANTHER" id="PTHR43163">
    <property type="entry name" value="DIPEPTIDE TRANSPORT SYSTEM PERMEASE PROTEIN DPPB-RELATED"/>
    <property type="match status" value="1"/>
</dbReference>
<name>A0A1H9A9V2_9ACTN</name>
<evidence type="ECO:0000259" key="8">
    <source>
        <dbReference type="PROSITE" id="PS50928"/>
    </source>
</evidence>
<dbReference type="CDD" id="cd06261">
    <property type="entry name" value="TM_PBP2"/>
    <property type="match status" value="1"/>
</dbReference>
<feature type="transmembrane region" description="Helical" evidence="7">
    <location>
        <begin position="180"/>
        <end position="199"/>
    </location>
</feature>
<dbReference type="Pfam" id="PF19300">
    <property type="entry name" value="BPD_transp_1_N"/>
    <property type="match status" value="1"/>
</dbReference>
<evidence type="ECO:0000256" key="5">
    <source>
        <dbReference type="ARBA" id="ARBA00022989"/>
    </source>
</evidence>
<feature type="transmembrane region" description="Helical" evidence="7">
    <location>
        <begin position="280"/>
        <end position="299"/>
    </location>
</feature>
<keyword evidence="5 7" id="KW-1133">Transmembrane helix</keyword>
<dbReference type="GO" id="GO:0055085">
    <property type="term" value="P:transmembrane transport"/>
    <property type="evidence" value="ECO:0007669"/>
    <property type="project" value="InterPro"/>
</dbReference>
<gene>
    <name evidence="9" type="ORF">SAMN05421756_101507</name>
</gene>
<accession>A0A1H9A9V2</accession>
<dbReference type="PANTHER" id="PTHR43163:SF6">
    <property type="entry name" value="DIPEPTIDE TRANSPORT SYSTEM PERMEASE PROTEIN DPPB-RELATED"/>
    <property type="match status" value="1"/>
</dbReference>
<organism evidence="9 10">
    <name type="scientific">Microlunatus flavus</name>
    <dbReference type="NCBI Taxonomy" id="1036181"/>
    <lineage>
        <taxon>Bacteria</taxon>
        <taxon>Bacillati</taxon>
        <taxon>Actinomycetota</taxon>
        <taxon>Actinomycetes</taxon>
        <taxon>Propionibacteriales</taxon>
        <taxon>Propionibacteriaceae</taxon>
        <taxon>Microlunatus</taxon>
    </lineage>
</organism>
<dbReference type="InterPro" id="IPR045621">
    <property type="entry name" value="BPD_transp_1_N"/>
</dbReference>
<keyword evidence="10" id="KW-1185">Reference proteome</keyword>
<proteinExistence type="inferred from homology"/>
<evidence type="ECO:0000256" key="1">
    <source>
        <dbReference type="ARBA" id="ARBA00004651"/>
    </source>
</evidence>
<feature type="transmembrane region" description="Helical" evidence="7">
    <location>
        <begin position="140"/>
        <end position="160"/>
    </location>
</feature>
<dbReference type="RefSeq" id="WP_091177521.1">
    <property type="nucleotide sequence ID" value="NZ_FOFA01000001.1"/>
</dbReference>
<feature type="transmembrane region" description="Helical" evidence="7">
    <location>
        <begin position="238"/>
        <end position="260"/>
    </location>
</feature>
<feature type="transmembrane region" description="Helical" evidence="7">
    <location>
        <begin position="97"/>
        <end position="119"/>
    </location>
</feature>
<keyword evidence="2 7" id="KW-0813">Transport</keyword>
<protein>
    <submittedName>
        <fullName evidence="9">Peptide/nickel transport system permease protein</fullName>
    </submittedName>
</protein>
<dbReference type="STRING" id="1036181.SAMN05421756_101507"/>
<keyword evidence="3" id="KW-1003">Cell membrane</keyword>
<dbReference type="SUPFAM" id="SSF161098">
    <property type="entry name" value="MetI-like"/>
    <property type="match status" value="1"/>
</dbReference>
<feature type="transmembrane region" description="Helical" evidence="7">
    <location>
        <begin position="9"/>
        <end position="27"/>
    </location>
</feature>
<evidence type="ECO:0000256" key="2">
    <source>
        <dbReference type="ARBA" id="ARBA00022448"/>
    </source>
</evidence>
<dbReference type="Pfam" id="PF00528">
    <property type="entry name" value="BPD_transp_1"/>
    <property type="match status" value="1"/>
</dbReference>
<dbReference type="Gene3D" id="1.10.3720.10">
    <property type="entry name" value="MetI-like"/>
    <property type="match status" value="1"/>
</dbReference>
<dbReference type="Proteomes" id="UP000198504">
    <property type="component" value="Unassembled WGS sequence"/>
</dbReference>
<dbReference type="PROSITE" id="PS50928">
    <property type="entry name" value="ABC_TM1"/>
    <property type="match status" value="1"/>
</dbReference>
<dbReference type="InterPro" id="IPR000515">
    <property type="entry name" value="MetI-like"/>
</dbReference>
<evidence type="ECO:0000256" key="4">
    <source>
        <dbReference type="ARBA" id="ARBA00022692"/>
    </source>
</evidence>
<keyword evidence="4 7" id="KW-0812">Transmembrane</keyword>
<dbReference type="EMBL" id="FOFA01000001">
    <property type="protein sequence ID" value="SEP72758.1"/>
    <property type="molecule type" value="Genomic_DNA"/>
</dbReference>
<dbReference type="GO" id="GO:0005886">
    <property type="term" value="C:plasma membrane"/>
    <property type="evidence" value="ECO:0007669"/>
    <property type="project" value="UniProtKB-SubCell"/>
</dbReference>
<evidence type="ECO:0000256" key="6">
    <source>
        <dbReference type="ARBA" id="ARBA00023136"/>
    </source>
</evidence>
<dbReference type="AlphaFoldDB" id="A0A1H9A9V2"/>
<sequence>MVLYSLRRVLAGLALTVLVTLITFLLLSRSFEDMIATILGPDATPEKIAETMHARGYDRPLLLQYGEWLGHVIRGDLGVSAYTSLGVGPIVLQRMSVTLSVIVPALVVSVVLSILLGVWSASRGGVVDRVAQGISLIGHLIPELLIAIILVFVVAVTLHVLPATGFTSLVDSRSAWLRSITLPAIALIVGGMANITAQIRGAMIVELRKDYVRTLRTSGLSPRSIVIKHALRNAGSPALTVMSLEFLALLSHSVIIENVFALPGYGSFAFSASLQIDVPVIMGVTLVSVLLVTVVNLAADLANGWLNPKARLH</sequence>
<comment type="subcellular location">
    <subcellularLocation>
        <location evidence="1 7">Cell membrane</location>
        <topology evidence="1 7">Multi-pass membrane protein</topology>
    </subcellularLocation>
</comment>
<evidence type="ECO:0000313" key="9">
    <source>
        <dbReference type="EMBL" id="SEP72758.1"/>
    </source>
</evidence>
<keyword evidence="6 7" id="KW-0472">Membrane</keyword>
<evidence type="ECO:0000256" key="7">
    <source>
        <dbReference type="RuleBase" id="RU363032"/>
    </source>
</evidence>